<evidence type="ECO:0000313" key="2">
    <source>
        <dbReference type="EMBL" id="RTR19862.1"/>
    </source>
</evidence>
<gene>
    <name evidence="2" type="ORF">EJ903_12765</name>
</gene>
<keyword evidence="1" id="KW-0472">Membrane</keyword>
<evidence type="ECO:0000256" key="1">
    <source>
        <dbReference type="SAM" id="Phobius"/>
    </source>
</evidence>
<feature type="transmembrane region" description="Helical" evidence="1">
    <location>
        <begin position="212"/>
        <end position="235"/>
    </location>
</feature>
<protein>
    <submittedName>
        <fullName evidence="2">Uncharacterized protein</fullName>
    </submittedName>
</protein>
<sequence>MTESVSETATESAVEAVDAYLDALADALRFDPPLAARVVEEVGDHLECALAAEADGADPDATDAGGAAARVIARFGAPRRIAAQFAALALQQQADRLWRLAALVALVAFAAMGLRRWHLDPVEMDSDPLALAALALDRLAFIAALLLGLWGGWLARDARRRWQPGARDWARLFAGLRLSLVALAALMLSVAADTALTVPRLTDAAVENVGPGTLWPAAALTLEITLVLVLAVAVSRCRDHAAVVRRLLA</sequence>
<accession>A0A431VI87</accession>
<reference evidence="2 3" key="1">
    <citation type="submission" date="2018-12" db="EMBL/GenBank/DDBJ databases">
        <authorList>
            <person name="Yang Y."/>
        </authorList>
    </citation>
    <scope>NUCLEOTIDE SEQUENCE [LARGE SCALE GENOMIC DNA]</scope>
    <source>
        <strain evidence="2 3">L-25-5w-1</strain>
    </source>
</reference>
<organism evidence="2 3">
    <name type="scientific">Azospirillum griseum</name>
    <dbReference type="NCBI Taxonomy" id="2496639"/>
    <lineage>
        <taxon>Bacteria</taxon>
        <taxon>Pseudomonadati</taxon>
        <taxon>Pseudomonadota</taxon>
        <taxon>Alphaproteobacteria</taxon>
        <taxon>Rhodospirillales</taxon>
        <taxon>Azospirillaceae</taxon>
        <taxon>Azospirillum</taxon>
    </lineage>
</organism>
<evidence type="ECO:0000313" key="3">
    <source>
        <dbReference type="Proteomes" id="UP000277007"/>
    </source>
</evidence>
<comment type="caution">
    <text evidence="2">The sequence shown here is derived from an EMBL/GenBank/DDBJ whole genome shotgun (WGS) entry which is preliminary data.</text>
</comment>
<proteinExistence type="predicted"/>
<dbReference type="AlphaFoldDB" id="A0A431VI87"/>
<dbReference type="EMBL" id="RXMA01000010">
    <property type="protein sequence ID" value="RTR19862.1"/>
    <property type="molecule type" value="Genomic_DNA"/>
</dbReference>
<keyword evidence="3" id="KW-1185">Reference proteome</keyword>
<name>A0A431VI87_9PROT</name>
<dbReference type="RefSeq" id="WP_126615754.1">
    <property type="nucleotide sequence ID" value="NZ_JBHUCY010000043.1"/>
</dbReference>
<keyword evidence="1" id="KW-0812">Transmembrane</keyword>
<feature type="transmembrane region" description="Helical" evidence="1">
    <location>
        <begin position="129"/>
        <end position="151"/>
    </location>
</feature>
<feature type="transmembrane region" description="Helical" evidence="1">
    <location>
        <begin position="172"/>
        <end position="192"/>
    </location>
</feature>
<dbReference type="Proteomes" id="UP000277007">
    <property type="component" value="Unassembled WGS sequence"/>
</dbReference>
<keyword evidence="1" id="KW-1133">Transmembrane helix</keyword>
<feature type="transmembrane region" description="Helical" evidence="1">
    <location>
        <begin position="97"/>
        <end position="117"/>
    </location>
</feature>